<feature type="signal peptide" evidence="2">
    <location>
        <begin position="1"/>
        <end position="26"/>
    </location>
</feature>
<dbReference type="EMBL" id="JASGBH010000002">
    <property type="protein sequence ID" value="MDI9232981.1"/>
    <property type="molecule type" value="Genomic_DNA"/>
</dbReference>
<dbReference type="Pfam" id="PF05860">
    <property type="entry name" value="TPS"/>
    <property type="match status" value="1"/>
</dbReference>
<accession>A0ABT6X4K9</accession>
<dbReference type="SUPFAM" id="SSF51126">
    <property type="entry name" value="Pectin lyase-like"/>
    <property type="match status" value="1"/>
</dbReference>
<feature type="chain" id="PRO_5047295560" evidence="2">
    <location>
        <begin position="27"/>
        <end position="517"/>
    </location>
</feature>
<dbReference type="Pfam" id="PF13018">
    <property type="entry name" value="ESPR"/>
    <property type="match status" value="1"/>
</dbReference>
<dbReference type="RefSeq" id="WP_283223381.1">
    <property type="nucleotide sequence ID" value="NZ_JASGBH010000002.1"/>
</dbReference>
<evidence type="ECO:0000256" key="2">
    <source>
        <dbReference type="SAM" id="SignalP"/>
    </source>
</evidence>
<proteinExistence type="predicted"/>
<dbReference type="NCBIfam" id="TIGR01901">
    <property type="entry name" value="adhes_NPXG"/>
    <property type="match status" value="1"/>
</dbReference>
<keyword evidence="2" id="KW-0732">Signal</keyword>
<name>A0ABT6X4K9_9BURK</name>
<evidence type="ECO:0000313" key="5">
    <source>
        <dbReference type="Proteomes" id="UP001431902"/>
    </source>
</evidence>
<evidence type="ECO:0000259" key="3">
    <source>
        <dbReference type="SMART" id="SM00912"/>
    </source>
</evidence>
<dbReference type="InterPro" id="IPR011050">
    <property type="entry name" value="Pectin_lyase_fold/virulence"/>
</dbReference>
<reference evidence="4" key="1">
    <citation type="submission" date="2023-05" db="EMBL/GenBank/DDBJ databases">
        <title>Limnohabitans sp. strain HM2-2 Genome sequencing and assembly.</title>
        <authorList>
            <person name="Jung Y."/>
        </authorList>
    </citation>
    <scope>NUCLEOTIDE SEQUENCE</scope>
    <source>
        <strain evidence="4">HM2-2</strain>
    </source>
</reference>
<dbReference type="InterPro" id="IPR008638">
    <property type="entry name" value="FhaB/CdiA-like_TPS"/>
</dbReference>
<evidence type="ECO:0000256" key="1">
    <source>
        <dbReference type="SAM" id="MobiDB-lite"/>
    </source>
</evidence>
<dbReference type="Proteomes" id="UP001431902">
    <property type="component" value="Unassembled WGS sequence"/>
</dbReference>
<sequence>MNKTQYRIIFNAARCCMMAVAETAQAQGKSASGQTRGERRAPRPSLNPRIAPVQLACWLVAGVMGWSLPLMHSSQAQTTAVSVATRIVADPNAPKTQQATILRSGNGVIQVNIQTPSAAGVSRNTYTQFDVGNGAGGGAILNNSRTNVQSQQGGWVQANPWLATGTAKVILNEVNSSNPSQLKGFVEVAGQRAEVIVANPAGISVDGAGFINASRVTLTTGTPIMSGGSLDSYRVQGGTVRIDGQGLDTRDADYTAILTRALQVNAGVWANELHVVTGANSIQAASVTPGSTPQTSATAATTAAPAVALDVAQLGGMYAGKIHLIGTEAGLGVRNAGQIQAGSGPLTLSHEGWLSNSGNIQATQDLSVATQGRIDNSGSIYAAGQLNVSTPAAIVQTGTGAIMAAQSHATFSAATLSTAKGSAIGSGIQPNGQLANSGDLTFNISNGLQLQGQTLAGGLFKLSASSVDLASAQITAGQLDIRATSGSSFLSLLFSASRSRSLAASEASMPPKRERHL</sequence>
<evidence type="ECO:0000313" key="4">
    <source>
        <dbReference type="EMBL" id="MDI9232981.1"/>
    </source>
</evidence>
<dbReference type="SMART" id="SM00912">
    <property type="entry name" value="Haemagg_act"/>
    <property type="match status" value="1"/>
</dbReference>
<protein>
    <submittedName>
        <fullName evidence="4">Filamentous hemagglutinin N-terminal domain-containing protein</fullName>
    </submittedName>
</protein>
<feature type="domain" description="Filamentous haemagglutinin FhaB/tRNA nuclease CdiA-like TPS" evidence="3">
    <location>
        <begin position="105"/>
        <end position="228"/>
    </location>
</feature>
<dbReference type="InterPro" id="IPR012334">
    <property type="entry name" value="Pectin_lyas_fold"/>
</dbReference>
<feature type="compositionally biased region" description="Polar residues" evidence="1">
    <location>
        <begin position="26"/>
        <end position="35"/>
    </location>
</feature>
<dbReference type="Gene3D" id="2.160.20.10">
    <property type="entry name" value="Single-stranded right-handed beta-helix, Pectin lyase-like"/>
    <property type="match status" value="1"/>
</dbReference>
<dbReference type="InterPro" id="IPR024973">
    <property type="entry name" value="ESPR"/>
</dbReference>
<feature type="region of interest" description="Disordered" evidence="1">
    <location>
        <begin position="26"/>
        <end position="46"/>
    </location>
</feature>
<comment type="caution">
    <text evidence="4">The sequence shown here is derived from an EMBL/GenBank/DDBJ whole genome shotgun (WGS) entry which is preliminary data.</text>
</comment>
<keyword evidence="5" id="KW-1185">Reference proteome</keyword>
<gene>
    <name evidence="4" type="ORF">QLQ16_03935</name>
</gene>
<organism evidence="4 5">
    <name type="scientific">Limnohabitans lacus</name>
    <dbReference type="NCBI Taxonomy" id="3045173"/>
    <lineage>
        <taxon>Bacteria</taxon>
        <taxon>Pseudomonadati</taxon>
        <taxon>Pseudomonadota</taxon>
        <taxon>Betaproteobacteria</taxon>
        <taxon>Burkholderiales</taxon>
        <taxon>Comamonadaceae</taxon>
        <taxon>Limnohabitans</taxon>
    </lineage>
</organism>